<dbReference type="AlphaFoldDB" id="A0AA48L5J4"/>
<dbReference type="GeneID" id="85496222"/>
<protein>
    <submittedName>
        <fullName evidence="1">Uncharacterized protein</fullName>
    </submittedName>
</protein>
<proteinExistence type="predicted"/>
<dbReference type="EMBL" id="AP028215">
    <property type="protein sequence ID" value="BEI92352.1"/>
    <property type="molecule type" value="Genomic_DNA"/>
</dbReference>
<dbReference type="KEGG" id="ccac:CcaHIS019_0411720"/>
<evidence type="ECO:0000313" key="2">
    <source>
        <dbReference type="Proteomes" id="UP001233271"/>
    </source>
</evidence>
<organism evidence="1 2">
    <name type="scientific">Cutaneotrichosporon cavernicola</name>
    <dbReference type="NCBI Taxonomy" id="279322"/>
    <lineage>
        <taxon>Eukaryota</taxon>
        <taxon>Fungi</taxon>
        <taxon>Dikarya</taxon>
        <taxon>Basidiomycota</taxon>
        <taxon>Agaricomycotina</taxon>
        <taxon>Tremellomycetes</taxon>
        <taxon>Trichosporonales</taxon>
        <taxon>Trichosporonaceae</taxon>
        <taxon>Cutaneotrichosporon</taxon>
    </lineage>
</organism>
<dbReference type="Proteomes" id="UP001233271">
    <property type="component" value="Chromosome 4"/>
</dbReference>
<accession>A0AA48L5J4</accession>
<sequence>MNAIPNYIDHCAFPHINYIDHCAFPHIIDAVFAYADRTSLLALRGASRTFRTTADAHLAAHLVCGWASIETPSGRHPAMADIHARVCELPADAAVRGAPVPWASSPTPPTPPASASASTSAPAVVDFSDMFTPRSLSLLPTHTGTLRVWLSGFMHNPAITTSSNTVIVFGWPRAPAIGPVYEPWVALRPTTKRVVYHISTRYRAHSELLAQLRSSDGGVEELTVIVSGVHPAPKTWECAPLLHFLRCVVAAARRRPRMRISIVNAAALPQLFPSEGSVVFGDDCVAPFVSTFNEYVVKMMGDEVDGNEPEQWRFASLDEHRMRVGQRQFALEMGMA</sequence>
<keyword evidence="2" id="KW-1185">Reference proteome</keyword>
<name>A0AA48L5J4_9TREE</name>
<gene>
    <name evidence="1" type="ORF">CcaverHIS019_0411720</name>
</gene>
<reference evidence="1" key="1">
    <citation type="journal article" date="2023" name="BMC Genomics">
        <title>Chromosome-level genome assemblies of Cutaneotrichosporon spp. (Trichosporonales, Basidiomycota) reveal imbalanced evolution between nucleotide sequences and chromosome synteny.</title>
        <authorList>
            <person name="Kobayashi Y."/>
            <person name="Kayamori A."/>
            <person name="Aoki K."/>
            <person name="Shiwa Y."/>
            <person name="Matsutani M."/>
            <person name="Fujita N."/>
            <person name="Sugita T."/>
            <person name="Iwasaki W."/>
            <person name="Tanaka N."/>
            <person name="Takashima M."/>
        </authorList>
    </citation>
    <scope>NUCLEOTIDE SEQUENCE</scope>
    <source>
        <strain evidence="1">HIS019</strain>
    </source>
</reference>
<evidence type="ECO:0000313" key="1">
    <source>
        <dbReference type="EMBL" id="BEI92352.1"/>
    </source>
</evidence>
<dbReference type="RefSeq" id="XP_060457617.1">
    <property type="nucleotide sequence ID" value="XM_060601088.1"/>
</dbReference>